<evidence type="ECO:0000256" key="10">
    <source>
        <dbReference type="ARBA" id="ARBA00022842"/>
    </source>
</evidence>
<dbReference type="CDD" id="cd00371">
    <property type="entry name" value="HMA"/>
    <property type="match status" value="1"/>
</dbReference>
<dbReference type="NCBIfam" id="TIGR01511">
    <property type="entry name" value="ATPase-IB1_Cu"/>
    <property type="match status" value="1"/>
</dbReference>
<evidence type="ECO:0000256" key="2">
    <source>
        <dbReference type="ARBA" id="ARBA00006024"/>
    </source>
</evidence>
<evidence type="ECO:0000256" key="12">
    <source>
        <dbReference type="ARBA" id="ARBA00022989"/>
    </source>
</evidence>
<comment type="similarity">
    <text evidence="2 15">Belongs to the cation transport ATPase (P-type) (TC 3.A.3) family. Type IB subfamily.</text>
</comment>
<dbReference type="RefSeq" id="WP_162347976.1">
    <property type="nucleotide sequence ID" value="NZ_QOVG01000001.1"/>
</dbReference>
<name>A0ABX0AAW0_9GAMM</name>
<dbReference type="InterPro" id="IPR036163">
    <property type="entry name" value="HMA_dom_sf"/>
</dbReference>
<feature type="transmembrane region" description="Helical" evidence="15">
    <location>
        <begin position="760"/>
        <end position="776"/>
    </location>
</feature>
<feature type="transmembrane region" description="Helical" evidence="15">
    <location>
        <begin position="261"/>
        <end position="279"/>
    </location>
</feature>
<dbReference type="InterPro" id="IPR001757">
    <property type="entry name" value="P_typ_ATPase"/>
</dbReference>
<evidence type="ECO:0000313" key="18">
    <source>
        <dbReference type="Proteomes" id="UP001429354"/>
    </source>
</evidence>
<keyword evidence="3" id="KW-0813">Transport</keyword>
<feature type="domain" description="HMA" evidence="16">
    <location>
        <begin position="104"/>
        <end position="170"/>
    </location>
</feature>
<keyword evidence="6 15" id="KW-0812">Transmembrane</keyword>
<evidence type="ECO:0000259" key="16">
    <source>
        <dbReference type="PROSITE" id="PS50846"/>
    </source>
</evidence>
<dbReference type="Pfam" id="PF00403">
    <property type="entry name" value="HMA"/>
    <property type="match status" value="1"/>
</dbReference>
<dbReference type="Proteomes" id="UP001429354">
    <property type="component" value="Unassembled WGS sequence"/>
</dbReference>
<comment type="caution">
    <text evidence="17">The sequence shown here is derived from an EMBL/GenBank/DDBJ whole genome shotgun (WGS) entry which is preliminary data.</text>
</comment>
<dbReference type="PRINTS" id="PR00120">
    <property type="entry name" value="HATPASE"/>
</dbReference>
<dbReference type="InterPro" id="IPR006121">
    <property type="entry name" value="HMA_dom"/>
</dbReference>
<evidence type="ECO:0000256" key="11">
    <source>
        <dbReference type="ARBA" id="ARBA00022967"/>
    </source>
</evidence>
<keyword evidence="4 15" id="KW-1003">Cell membrane</keyword>
<dbReference type="EC" id="3.6.3.3" evidence="17"/>
<keyword evidence="7 15" id="KW-0479">Metal-binding</keyword>
<evidence type="ECO:0000256" key="8">
    <source>
        <dbReference type="ARBA" id="ARBA00022741"/>
    </source>
</evidence>
<dbReference type="InterPro" id="IPR023299">
    <property type="entry name" value="ATPase_P-typ_cyto_dom_N"/>
</dbReference>
<dbReference type="SUPFAM" id="SSF81665">
    <property type="entry name" value="Calcium ATPase, transmembrane domain M"/>
    <property type="match status" value="1"/>
</dbReference>
<dbReference type="InterPro" id="IPR021993">
    <property type="entry name" value="ATPase-cat-bd"/>
</dbReference>
<feature type="transmembrane region" description="Helical" evidence="15">
    <location>
        <begin position="285"/>
        <end position="303"/>
    </location>
</feature>
<organism evidence="17 18">
    <name type="scientific">Pseudoxanthomonas gei</name>
    <dbReference type="NCBI Taxonomy" id="1383030"/>
    <lineage>
        <taxon>Bacteria</taxon>
        <taxon>Pseudomonadati</taxon>
        <taxon>Pseudomonadota</taxon>
        <taxon>Gammaproteobacteria</taxon>
        <taxon>Lysobacterales</taxon>
        <taxon>Lysobacteraceae</taxon>
        <taxon>Pseudoxanthomonas</taxon>
    </lineage>
</organism>
<dbReference type="NCBIfam" id="TIGR01525">
    <property type="entry name" value="ATPase-IB_hvy"/>
    <property type="match status" value="1"/>
</dbReference>
<feature type="transmembrane region" description="Helical" evidence="15">
    <location>
        <begin position="468"/>
        <end position="491"/>
    </location>
</feature>
<dbReference type="InterPro" id="IPR059000">
    <property type="entry name" value="ATPase_P-type_domA"/>
</dbReference>
<dbReference type="PANTHER" id="PTHR43520:SF5">
    <property type="entry name" value="CATION-TRANSPORTING P-TYPE ATPASE-RELATED"/>
    <property type="match status" value="1"/>
</dbReference>
<keyword evidence="14 15" id="KW-0472">Membrane</keyword>
<dbReference type="Pfam" id="PF00122">
    <property type="entry name" value="E1-E2_ATPase"/>
    <property type="match status" value="1"/>
</dbReference>
<evidence type="ECO:0000256" key="13">
    <source>
        <dbReference type="ARBA" id="ARBA00023065"/>
    </source>
</evidence>
<dbReference type="Pfam" id="PF00702">
    <property type="entry name" value="Hydrolase"/>
    <property type="match status" value="1"/>
</dbReference>
<evidence type="ECO:0000256" key="9">
    <source>
        <dbReference type="ARBA" id="ARBA00022840"/>
    </source>
</evidence>
<feature type="transmembrane region" description="Helical" evidence="15">
    <location>
        <begin position="437"/>
        <end position="456"/>
    </location>
</feature>
<sequence length="811" mass="86267">MAVALTPGVPARDDGLLGTHPGCHHCGEPLPALPARVLVDGSWRQFCCDGCAAAAQWIGEADLDDYYRLRSQLAARVGTEPVDLSVWDRDEVLAEHAYEVEGGREITLLTDGMRCAACAWLIDRVLAREPGVIEAGANAMTGRIRLAWDPARTTLSQPLQRLVTLGYRPYLGGGEASERERRRERNRALARIGIAGLGSMQAMMFAEALYLDFGNTMSVPTRDFFRWITFLVSTPVVFYAGWPFLAGAWRELRQRQPGMDTLIGGSTLLAYFASVFETMRGGAHVWYDAAVMFVFLLLGARMLEQRARRIATSQVDALARARPAFATRQRGDGSRETVPISALLADDVACVAVGEVVPADGVLLEPARFEEALLTGESHPMEKAAGDRVFAGTVCREQPARLRVTETGSATRLSQLARLVGQAQAQRPALARGAERIARHFVTVLLVVAVAVYLFWRVHDPARAFEVTLALLVISCPCALSLAVPAALAAAHGALAKLGVLPLRDNALERLAGATDIVFDKTGTLSDGKPVLVRIEAFPGMDEAQALRVAAALERDGGHPIARALAAAGAGTDAGMDVQSVRAVAGQGIEGMVDGRHWRLGQAGFAAAAADDGCIWLGDGTRPSARFILQESQRKDACMAIDALRAQGLCVHLSSGDGEAAVGHFAAQVGIDHARARQSPEDKLAYVHELQGLGRRVAMVGDGLNDAPVLAGADVSLAMGEGAALAQRAADLVLTGASLMRIPQAVIVARRTRQVIRQNLGWALGYNLLALPLAAAGMVTPWVAALGMAVSSLIVTLNALRLTCAPAAMSP</sequence>
<evidence type="ECO:0000256" key="5">
    <source>
        <dbReference type="ARBA" id="ARBA00022553"/>
    </source>
</evidence>
<evidence type="ECO:0000256" key="6">
    <source>
        <dbReference type="ARBA" id="ARBA00022692"/>
    </source>
</evidence>
<dbReference type="Gene3D" id="2.70.150.10">
    <property type="entry name" value="Calcium-transporting ATPase, cytoplasmic transduction domain A"/>
    <property type="match status" value="1"/>
</dbReference>
<keyword evidence="12 15" id="KW-1133">Transmembrane helix</keyword>
<dbReference type="SUPFAM" id="SSF55008">
    <property type="entry name" value="HMA, heavy metal-associated domain"/>
    <property type="match status" value="1"/>
</dbReference>
<dbReference type="GO" id="GO:0016787">
    <property type="term" value="F:hydrolase activity"/>
    <property type="evidence" value="ECO:0007669"/>
    <property type="project" value="UniProtKB-KW"/>
</dbReference>
<keyword evidence="5" id="KW-0597">Phosphoprotein</keyword>
<dbReference type="SUPFAM" id="SSF81653">
    <property type="entry name" value="Calcium ATPase, transduction domain A"/>
    <property type="match status" value="1"/>
</dbReference>
<reference evidence="17 18" key="1">
    <citation type="submission" date="2018-07" db="EMBL/GenBank/DDBJ databases">
        <title>Whole genome Sequencing of Pseudoxanthomonas gei KCTC 32298 (T).</title>
        <authorList>
            <person name="Kumar S."/>
            <person name="Bansal K."/>
            <person name="Kaur A."/>
            <person name="Patil P."/>
            <person name="Sharma S."/>
            <person name="Patil P.B."/>
        </authorList>
    </citation>
    <scope>NUCLEOTIDE SEQUENCE [LARGE SCALE GENOMIC DNA]</scope>
    <source>
        <strain evidence="17 18">KCTC 32298</strain>
    </source>
</reference>
<proteinExistence type="inferred from homology"/>
<evidence type="ECO:0000256" key="3">
    <source>
        <dbReference type="ARBA" id="ARBA00022448"/>
    </source>
</evidence>
<evidence type="ECO:0000313" key="17">
    <source>
        <dbReference type="EMBL" id="NDK37411.1"/>
    </source>
</evidence>
<feature type="transmembrane region" description="Helical" evidence="15">
    <location>
        <begin position="782"/>
        <end position="800"/>
    </location>
</feature>
<keyword evidence="11" id="KW-1278">Translocase</keyword>
<accession>A0ABX0AAW0</accession>
<dbReference type="InterPro" id="IPR023214">
    <property type="entry name" value="HAD_sf"/>
</dbReference>
<dbReference type="InterPro" id="IPR036412">
    <property type="entry name" value="HAD-like_sf"/>
</dbReference>
<dbReference type="InterPro" id="IPR027256">
    <property type="entry name" value="P-typ_ATPase_IB"/>
</dbReference>
<keyword evidence="18" id="KW-1185">Reference proteome</keyword>
<evidence type="ECO:0000256" key="4">
    <source>
        <dbReference type="ARBA" id="ARBA00022475"/>
    </source>
</evidence>
<dbReference type="InterPro" id="IPR008250">
    <property type="entry name" value="ATPase_P-typ_transduc_dom_A_sf"/>
</dbReference>
<dbReference type="SUPFAM" id="SSF56784">
    <property type="entry name" value="HAD-like"/>
    <property type="match status" value="1"/>
</dbReference>
<dbReference type="PANTHER" id="PTHR43520">
    <property type="entry name" value="ATP7, ISOFORM B"/>
    <property type="match status" value="1"/>
</dbReference>
<dbReference type="PRINTS" id="PR00119">
    <property type="entry name" value="CATATPASE"/>
</dbReference>
<evidence type="ECO:0000256" key="1">
    <source>
        <dbReference type="ARBA" id="ARBA00004651"/>
    </source>
</evidence>
<dbReference type="NCBIfam" id="TIGR01494">
    <property type="entry name" value="ATPase_P-type"/>
    <property type="match status" value="1"/>
</dbReference>
<keyword evidence="13" id="KW-0406">Ion transport</keyword>
<keyword evidence="10" id="KW-0460">Magnesium</keyword>
<evidence type="ECO:0000256" key="14">
    <source>
        <dbReference type="ARBA" id="ARBA00023136"/>
    </source>
</evidence>
<comment type="subcellular location">
    <subcellularLocation>
        <location evidence="1">Cell membrane</location>
        <topology evidence="1">Multi-pass membrane protein</topology>
    </subcellularLocation>
</comment>
<dbReference type="EMBL" id="QOVG01000001">
    <property type="protein sequence ID" value="NDK37411.1"/>
    <property type="molecule type" value="Genomic_DNA"/>
</dbReference>
<dbReference type="Gene3D" id="3.40.1110.10">
    <property type="entry name" value="Calcium-transporting ATPase, cytoplasmic domain N"/>
    <property type="match status" value="1"/>
</dbReference>
<keyword evidence="17" id="KW-0378">Hydrolase</keyword>
<feature type="transmembrane region" description="Helical" evidence="15">
    <location>
        <begin position="188"/>
        <end position="206"/>
    </location>
</feature>
<dbReference type="NCBIfam" id="TIGR01512">
    <property type="entry name" value="ATPase-IB2_Cd"/>
    <property type="match status" value="1"/>
</dbReference>
<dbReference type="InterPro" id="IPR023298">
    <property type="entry name" value="ATPase_P-typ_TM_dom_sf"/>
</dbReference>
<protein>
    <submittedName>
        <fullName evidence="17">Cadmium-translocating P-type ATPase</fullName>
        <ecNumber evidence="17">3.6.3.3</ecNumber>
    </submittedName>
</protein>
<evidence type="ECO:0000256" key="15">
    <source>
        <dbReference type="RuleBase" id="RU362081"/>
    </source>
</evidence>
<evidence type="ECO:0000256" key="7">
    <source>
        <dbReference type="ARBA" id="ARBA00022723"/>
    </source>
</evidence>
<dbReference type="Gene3D" id="3.30.70.100">
    <property type="match status" value="1"/>
</dbReference>
<keyword evidence="9 15" id="KW-0067">ATP-binding</keyword>
<dbReference type="Gene3D" id="3.40.50.1000">
    <property type="entry name" value="HAD superfamily/HAD-like"/>
    <property type="match status" value="1"/>
</dbReference>
<keyword evidence="8 15" id="KW-0547">Nucleotide-binding</keyword>
<feature type="transmembrane region" description="Helical" evidence="15">
    <location>
        <begin position="226"/>
        <end position="249"/>
    </location>
</feature>
<gene>
    <name evidence="17" type="primary">cadA</name>
    <name evidence="17" type="ORF">DT603_00935</name>
</gene>
<dbReference type="PROSITE" id="PS50846">
    <property type="entry name" value="HMA_2"/>
    <property type="match status" value="1"/>
</dbReference>
<dbReference type="Pfam" id="PF12156">
    <property type="entry name" value="ATPase-cat_bd"/>
    <property type="match status" value="1"/>
</dbReference>